<dbReference type="PANTHER" id="PTHR24159">
    <property type="match status" value="1"/>
</dbReference>
<dbReference type="SUPFAM" id="SSF48403">
    <property type="entry name" value="Ankyrin repeat"/>
    <property type="match status" value="1"/>
</dbReference>
<evidence type="ECO:0000313" key="1">
    <source>
        <dbReference type="EMBL" id="KAK8847967.1"/>
    </source>
</evidence>
<proteinExistence type="predicted"/>
<dbReference type="InterPro" id="IPR036770">
    <property type="entry name" value="Ankyrin_rpt-contain_sf"/>
</dbReference>
<gene>
    <name evidence="1" type="ORF">M9Y10_019018</name>
</gene>
<dbReference type="EMBL" id="JAPFFF010000027">
    <property type="protein sequence ID" value="KAK8847967.1"/>
    <property type="molecule type" value="Genomic_DNA"/>
</dbReference>
<keyword evidence="2" id="KW-1185">Reference proteome</keyword>
<name>A0ABR2HK99_9EUKA</name>
<evidence type="ECO:0008006" key="3">
    <source>
        <dbReference type="Google" id="ProtNLM"/>
    </source>
</evidence>
<dbReference type="PANTHER" id="PTHR24159:SF5">
    <property type="entry name" value="ANK_REP_REGION DOMAIN-CONTAINING PROTEIN"/>
    <property type="match status" value="1"/>
</dbReference>
<protein>
    <recommendedName>
        <fullName evidence="3">DUF3447 domain-containing protein</fullName>
    </recommendedName>
</protein>
<organism evidence="1 2">
    <name type="scientific">Tritrichomonas musculus</name>
    <dbReference type="NCBI Taxonomy" id="1915356"/>
    <lineage>
        <taxon>Eukaryota</taxon>
        <taxon>Metamonada</taxon>
        <taxon>Parabasalia</taxon>
        <taxon>Tritrichomonadida</taxon>
        <taxon>Tritrichomonadidae</taxon>
        <taxon>Tritrichomonas</taxon>
    </lineage>
</organism>
<evidence type="ECO:0000313" key="2">
    <source>
        <dbReference type="Proteomes" id="UP001470230"/>
    </source>
</evidence>
<comment type="caution">
    <text evidence="1">The sequence shown here is derived from an EMBL/GenBank/DDBJ whole genome shotgun (WGS) entry which is preliminary data.</text>
</comment>
<accession>A0ABR2HK99</accession>
<dbReference type="Proteomes" id="UP001470230">
    <property type="component" value="Unassembled WGS sequence"/>
</dbReference>
<reference evidence="1 2" key="1">
    <citation type="submission" date="2024-04" db="EMBL/GenBank/DDBJ databases">
        <title>Tritrichomonas musculus Genome.</title>
        <authorList>
            <person name="Alves-Ferreira E."/>
            <person name="Grigg M."/>
            <person name="Lorenzi H."/>
            <person name="Galac M."/>
        </authorList>
    </citation>
    <scope>NUCLEOTIDE SEQUENCE [LARGE SCALE GENOMIC DNA]</scope>
    <source>
        <strain evidence="1 2">EAF2021</strain>
    </source>
</reference>
<sequence length="380" mass="45221">MNAKSQEELLEEIKEYATKMTRVQKYFLVYLDKDTNIRSNFQNLYYSIKFQKILVDEHKMREFLYLVSEISSNHYRTPSFFSKIEEILKKISKEITKIISSEDIFNIFCNNYRILLFLFKEKIIQPNINLITRLLNINDSEEIRKCFNIKNNPKLSREKNDEISINEAVITSEIPKYGENNDEICQIIRNDSIDDFLSKKVNINLTFEPSIYETNEFLKDKTPSIIEYSAFYGSLKIFKYACSNNAELTNSLWIYAIHGRNMKIIQELENLNIDPPYRSFEDSALQLIKCHHNELTDFIINQRLNNEFQYPDDQKLSELHLLLKSFEAYNFEFISQRFGIDFDSNKNEIFPEICKFDYFYIIQNILAIQDIDINAQTIFI</sequence>